<dbReference type="Proteomes" id="UP000469440">
    <property type="component" value="Unassembled WGS sequence"/>
</dbReference>
<evidence type="ECO:0000259" key="1">
    <source>
        <dbReference type="PROSITE" id="PS51186"/>
    </source>
</evidence>
<evidence type="ECO:0000313" key="3">
    <source>
        <dbReference type="Proteomes" id="UP000469440"/>
    </source>
</evidence>
<reference evidence="2 3" key="1">
    <citation type="submission" date="2019-09" db="EMBL/GenBank/DDBJ databases">
        <title>Genome sequence of Clostridium sp. EA1.</title>
        <authorList>
            <person name="Poehlein A."/>
            <person name="Bengelsdorf F.R."/>
            <person name="Daniel R."/>
        </authorList>
    </citation>
    <scope>NUCLEOTIDE SEQUENCE [LARGE SCALE GENOMIC DNA]</scope>
    <source>
        <strain evidence="2 3">EA1</strain>
    </source>
</reference>
<name>A0A6N8HZK5_9FIRM</name>
<dbReference type="GO" id="GO:0016747">
    <property type="term" value="F:acyltransferase activity, transferring groups other than amino-acyl groups"/>
    <property type="evidence" value="ECO:0007669"/>
    <property type="project" value="InterPro"/>
</dbReference>
<keyword evidence="3" id="KW-1185">Reference proteome</keyword>
<feature type="domain" description="N-acetyltransferase" evidence="1">
    <location>
        <begin position="114"/>
        <end position="243"/>
    </location>
</feature>
<dbReference type="EMBL" id="VWXL01000052">
    <property type="protein sequence ID" value="MVB11139.1"/>
    <property type="molecule type" value="Genomic_DNA"/>
</dbReference>
<protein>
    <recommendedName>
        <fullName evidence="1">N-acetyltransferase domain-containing protein</fullName>
    </recommendedName>
</protein>
<dbReference type="SUPFAM" id="SSF55729">
    <property type="entry name" value="Acyl-CoA N-acyltransferases (Nat)"/>
    <property type="match status" value="1"/>
</dbReference>
<gene>
    <name evidence="2" type="ORF">CAFE_18420</name>
</gene>
<dbReference type="OrthoDB" id="1862200at2"/>
<dbReference type="InterPro" id="IPR000182">
    <property type="entry name" value="GNAT_dom"/>
</dbReference>
<accession>A0A6N8HZK5</accession>
<evidence type="ECO:0000313" key="2">
    <source>
        <dbReference type="EMBL" id="MVB11139.1"/>
    </source>
</evidence>
<comment type="caution">
    <text evidence="2">The sequence shown here is derived from an EMBL/GenBank/DDBJ whole genome shotgun (WGS) entry which is preliminary data.</text>
</comment>
<dbReference type="CDD" id="cd04301">
    <property type="entry name" value="NAT_SF"/>
    <property type="match status" value="1"/>
</dbReference>
<dbReference type="Pfam" id="PF00583">
    <property type="entry name" value="Acetyltransf_1"/>
    <property type="match status" value="1"/>
</dbReference>
<dbReference type="Gene3D" id="3.40.630.30">
    <property type="match status" value="1"/>
</dbReference>
<dbReference type="PROSITE" id="PS51186">
    <property type="entry name" value="GNAT"/>
    <property type="match status" value="1"/>
</dbReference>
<sequence>MIKLIESKNDIIASEDNPFGVRIRSMAQVYGAGEPFARFWVQDGGSSLAKLDDAVVLESREADWEELAGFLRMLDAKTVSCPEEAAGHLGLPVSGRGEIMRLSGAAESPFHADVEQNPGLREIYALLCEAKSETFVPPEFESFYMDMSYRTRHGAAVSVGIHTEGRLAACALCSSMTERAAVLSAVAVLPDDRRKGLGRCAVAALTALLNREAVYLLRADGENEEFYRSMGFVPDGRWAQIRF</sequence>
<dbReference type="RefSeq" id="WP_066645838.1">
    <property type="nucleotide sequence ID" value="NZ_VWXL01000052.1"/>
</dbReference>
<organism evidence="2 3">
    <name type="scientific">Caproicibacter fermentans</name>
    <dbReference type="NCBI Taxonomy" id="2576756"/>
    <lineage>
        <taxon>Bacteria</taxon>
        <taxon>Bacillati</taxon>
        <taxon>Bacillota</taxon>
        <taxon>Clostridia</taxon>
        <taxon>Eubacteriales</taxon>
        <taxon>Acutalibacteraceae</taxon>
        <taxon>Caproicibacter</taxon>
    </lineage>
</organism>
<proteinExistence type="predicted"/>
<dbReference type="InterPro" id="IPR016181">
    <property type="entry name" value="Acyl_CoA_acyltransferase"/>
</dbReference>
<dbReference type="AlphaFoldDB" id="A0A6N8HZK5"/>